<organism evidence="9">
    <name type="scientific">uncultured bacterium contig00078</name>
    <dbReference type="NCBI Taxonomy" id="1181556"/>
    <lineage>
        <taxon>Bacteria</taxon>
        <taxon>environmental samples</taxon>
    </lineage>
</organism>
<keyword evidence="5 7" id="KW-0326">Glycosidase</keyword>
<dbReference type="EMBL" id="JQ844260">
    <property type="protein sequence ID" value="AGS53892.1"/>
    <property type="molecule type" value="Genomic_DNA"/>
</dbReference>
<dbReference type="GO" id="GO:0005576">
    <property type="term" value="C:extracellular region"/>
    <property type="evidence" value="ECO:0007669"/>
    <property type="project" value="TreeGrafter"/>
</dbReference>
<evidence type="ECO:0000256" key="3">
    <source>
        <dbReference type="ARBA" id="ARBA00023001"/>
    </source>
</evidence>
<reference evidence="9" key="1">
    <citation type="submission" date="2012-03" db="EMBL/GenBank/DDBJ databases">
        <title>Functional metagenomics reveals considerable lignocellulase gene clusters in the gut microbiome of a wood-feeding higher termite.</title>
        <authorList>
            <person name="Liu N."/>
        </authorList>
    </citation>
    <scope>NUCLEOTIDE SEQUENCE</scope>
</reference>
<feature type="domain" description="Glycoside hydrolase family 5" evidence="8">
    <location>
        <begin position="29"/>
        <end position="324"/>
    </location>
</feature>
<dbReference type="InterPro" id="IPR018087">
    <property type="entry name" value="Glyco_hydro_5_CS"/>
</dbReference>
<dbReference type="GO" id="GO:0008422">
    <property type="term" value="F:beta-glucosidase activity"/>
    <property type="evidence" value="ECO:0007669"/>
    <property type="project" value="TreeGrafter"/>
</dbReference>
<evidence type="ECO:0000256" key="5">
    <source>
        <dbReference type="ARBA" id="ARBA00023295"/>
    </source>
</evidence>
<dbReference type="InterPro" id="IPR017853">
    <property type="entry name" value="GH"/>
</dbReference>
<dbReference type="InterPro" id="IPR050386">
    <property type="entry name" value="Glycosyl_hydrolase_5"/>
</dbReference>
<dbReference type="InterPro" id="IPR001547">
    <property type="entry name" value="Glyco_hydro_5"/>
</dbReference>
<evidence type="ECO:0000256" key="6">
    <source>
        <dbReference type="ARBA" id="ARBA00023326"/>
    </source>
</evidence>
<evidence type="ECO:0000313" key="9">
    <source>
        <dbReference type="EMBL" id="AGS53892.1"/>
    </source>
</evidence>
<protein>
    <submittedName>
        <fullName evidence="9">Endoglucanase C (EgC) (Endo-1,4-beta-glucanase C) (Cellulase C)</fullName>
        <ecNumber evidence="9">3.2.1.4</ecNumber>
    </submittedName>
</protein>
<dbReference type="AlphaFoldDB" id="A0A806K1T3"/>
<evidence type="ECO:0000256" key="1">
    <source>
        <dbReference type="ARBA" id="ARBA00005641"/>
    </source>
</evidence>
<evidence type="ECO:0000256" key="7">
    <source>
        <dbReference type="RuleBase" id="RU361153"/>
    </source>
</evidence>
<accession>A0A806K1T3</accession>
<keyword evidence="6" id="KW-0624">Polysaccharide degradation</keyword>
<dbReference type="GO" id="GO:0009986">
    <property type="term" value="C:cell surface"/>
    <property type="evidence" value="ECO:0007669"/>
    <property type="project" value="TreeGrafter"/>
</dbReference>
<evidence type="ECO:0000256" key="4">
    <source>
        <dbReference type="ARBA" id="ARBA00023277"/>
    </source>
</evidence>
<evidence type="ECO:0000256" key="2">
    <source>
        <dbReference type="ARBA" id="ARBA00022801"/>
    </source>
</evidence>
<name>A0A806K1T3_9BACT</name>
<dbReference type="GO" id="GO:0008810">
    <property type="term" value="F:cellulase activity"/>
    <property type="evidence" value="ECO:0007669"/>
    <property type="project" value="UniProtKB-EC"/>
</dbReference>
<evidence type="ECO:0000259" key="8">
    <source>
        <dbReference type="Pfam" id="PF00150"/>
    </source>
</evidence>
<comment type="similarity">
    <text evidence="1 7">Belongs to the glycosyl hydrolase 5 (cellulase A) family.</text>
</comment>
<dbReference type="Gene3D" id="3.20.20.80">
    <property type="entry name" value="Glycosidases"/>
    <property type="match status" value="1"/>
</dbReference>
<dbReference type="PROSITE" id="PS00659">
    <property type="entry name" value="GLYCOSYL_HYDROL_F5"/>
    <property type="match status" value="1"/>
</dbReference>
<dbReference type="EC" id="3.2.1.4" evidence="9"/>
<keyword evidence="3" id="KW-0136">Cellulose degradation</keyword>
<proteinExistence type="inferred from homology"/>
<keyword evidence="2 7" id="KW-0378">Hydrolase</keyword>
<dbReference type="PANTHER" id="PTHR31297:SF41">
    <property type="entry name" value="ENDOGLUCANASE, PUTATIVE (AFU_ORTHOLOGUE AFUA_5G01830)-RELATED"/>
    <property type="match status" value="1"/>
</dbReference>
<dbReference type="Pfam" id="PF00150">
    <property type="entry name" value="Cellulase"/>
    <property type="match status" value="1"/>
</dbReference>
<sequence>MANTGRMRGLNMGGWLSQIDAIQEKDPEKFPGIDRHMETFIGEADFANVKKWGFDHVRVPVDSYLFFTENEEEPVESRLIHLDRAAELAKQNCLKLILDLHECPGHDFSDAAKVPVQKLFVEGDDTYIKKTEKIWAFLAQRYGENSHVLFETLNEPVAPTAQIWNKIKDRFCRTIRAQAPKSTIITGSNMWNWPSTFSQLTPFEDDNVIYSVHFYEPLLFTHQKAPWINNPEIQEERTYPYDYGDGFVRKYGFAQSAGKWDKDRFLKEFEPVSAFSKKYNAPVICNEFGVYTPVELQSQLRWYDDLLSVLKELGIGFSYWNYKNLDFGIISIGEKLHESLPQYDNPERINHPVLEVLRKY</sequence>
<dbReference type="GO" id="GO:0030245">
    <property type="term" value="P:cellulose catabolic process"/>
    <property type="evidence" value="ECO:0007669"/>
    <property type="project" value="UniProtKB-KW"/>
</dbReference>
<dbReference type="PANTHER" id="PTHR31297">
    <property type="entry name" value="GLUCAN ENDO-1,6-BETA-GLUCOSIDASE B"/>
    <property type="match status" value="1"/>
</dbReference>
<keyword evidence="4" id="KW-0119">Carbohydrate metabolism</keyword>
<dbReference type="SUPFAM" id="SSF51445">
    <property type="entry name" value="(Trans)glycosidases"/>
    <property type="match status" value="1"/>
</dbReference>